<accession>A0ABQ1CYS7</accession>
<name>A0ABQ1CYS7_9ACTN</name>
<reference evidence="1 2" key="1">
    <citation type="submission" date="2020-02" db="EMBL/GenBank/DDBJ databases">
        <title>Whole genome shotgun sequence of Streptomyces gougerotii NBRC 13043.</title>
        <authorList>
            <person name="Ichikawa N."/>
            <person name="Komaki H."/>
            <person name="Tamura T."/>
        </authorList>
    </citation>
    <scope>NUCLEOTIDE SEQUENCE [LARGE SCALE GENOMIC DNA]</scope>
    <source>
        <strain evidence="1 2">NBRC 13043</strain>
    </source>
</reference>
<protein>
    <recommendedName>
        <fullName evidence="3">Helix-turn-helix type 11 domain-containing protein</fullName>
    </recommendedName>
</protein>
<evidence type="ECO:0000313" key="2">
    <source>
        <dbReference type="Proteomes" id="UP000480804"/>
    </source>
</evidence>
<comment type="caution">
    <text evidence="1">The sequence shown here is derived from an EMBL/GenBank/DDBJ whole genome shotgun (WGS) entry which is preliminary data.</text>
</comment>
<gene>
    <name evidence="1" type="ORF">Sgou_00610</name>
</gene>
<proteinExistence type="predicted"/>
<sequence length="73" mass="8545">MTLHRTRFSKQIVTVAGWLARPRRQERKLSGAEVARRLELSARTGQRRLDKAAAYLQEVRQQQPRAHLRPVRS</sequence>
<dbReference type="EMBL" id="BLLO01000004">
    <property type="protein sequence ID" value="GFH75391.1"/>
    <property type="molecule type" value="Genomic_DNA"/>
</dbReference>
<evidence type="ECO:0000313" key="1">
    <source>
        <dbReference type="EMBL" id="GFH75391.1"/>
    </source>
</evidence>
<keyword evidence="2" id="KW-1185">Reference proteome</keyword>
<evidence type="ECO:0008006" key="3">
    <source>
        <dbReference type="Google" id="ProtNLM"/>
    </source>
</evidence>
<organism evidence="1 2">
    <name type="scientific">Streptomyces gougerotii</name>
    <dbReference type="NCBI Taxonomy" id="53448"/>
    <lineage>
        <taxon>Bacteria</taxon>
        <taxon>Bacillati</taxon>
        <taxon>Actinomycetota</taxon>
        <taxon>Actinomycetes</taxon>
        <taxon>Kitasatosporales</taxon>
        <taxon>Streptomycetaceae</taxon>
        <taxon>Streptomyces</taxon>
        <taxon>Streptomyces diastaticus group</taxon>
    </lineage>
</organism>
<dbReference type="Proteomes" id="UP000480804">
    <property type="component" value="Unassembled WGS sequence"/>
</dbReference>